<keyword evidence="2" id="KW-0687">Ribonucleoprotein</keyword>
<sequence length="187" mass="21094">MTLHFGPPSPARQIPTVVTERLVLRDWRAEDIAPYSQMTQHPDMSRYTGGGPMDEESVWRHAAFQLGHWALRGFGMWVVRDRLTGEFIGRAGLYEELGWPGVEVAWTVRRDRWGRGLAPEAGTAAVEFAFVHVGVDRVISICHPDNTQSRRVMEKVDLTLDGEWSLHGRPSVVYAITRQTWAARTGG</sequence>
<keyword evidence="2" id="KW-0689">Ribosomal protein</keyword>
<dbReference type="InterPro" id="IPR016181">
    <property type="entry name" value="Acyl_CoA_acyltransferase"/>
</dbReference>
<organism evidence="2 3">
    <name type="scientific">Candidatus Protofrankia californiensis</name>
    <dbReference type="NCBI Taxonomy" id="1839754"/>
    <lineage>
        <taxon>Bacteria</taxon>
        <taxon>Bacillati</taxon>
        <taxon>Actinomycetota</taxon>
        <taxon>Actinomycetes</taxon>
        <taxon>Frankiales</taxon>
        <taxon>Frankiaceae</taxon>
        <taxon>Protofrankia</taxon>
    </lineage>
</organism>
<reference evidence="3" key="1">
    <citation type="submission" date="2016-02" db="EMBL/GenBank/DDBJ databases">
        <authorList>
            <person name="Wibberg D."/>
        </authorList>
    </citation>
    <scope>NUCLEOTIDE SEQUENCE [LARGE SCALE GENOMIC DNA]</scope>
</reference>
<dbReference type="InterPro" id="IPR000182">
    <property type="entry name" value="GNAT_dom"/>
</dbReference>
<feature type="domain" description="N-acetyltransferase" evidence="1">
    <location>
        <begin position="22"/>
        <end position="179"/>
    </location>
</feature>
<dbReference type="PANTHER" id="PTHR43792:SF1">
    <property type="entry name" value="N-ACETYLTRANSFERASE DOMAIN-CONTAINING PROTEIN"/>
    <property type="match status" value="1"/>
</dbReference>
<dbReference type="AlphaFoldDB" id="A0A1C3NT02"/>
<evidence type="ECO:0000259" key="1">
    <source>
        <dbReference type="PROSITE" id="PS51186"/>
    </source>
</evidence>
<dbReference type="GO" id="GO:0016747">
    <property type="term" value="F:acyltransferase activity, transferring groups other than amino-acyl groups"/>
    <property type="evidence" value="ECO:0007669"/>
    <property type="project" value="InterPro"/>
</dbReference>
<proteinExistence type="predicted"/>
<accession>A0A1C3NT02</accession>
<name>A0A1C3NT02_9ACTN</name>
<dbReference type="EMBL" id="FLUV01000065">
    <property type="protein sequence ID" value="SBW17318.1"/>
    <property type="molecule type" value="Genomic_DNA"/>
</dbReference>
<dbReference type="GO" id="GO:0005840">
    <property type="term" value="C:ribosome"/>
    <property type="evidence" value="ECO:0007669"/>
    <property type="project" value="UniProtKB-KW"/>
</dbReference>
<protein>
    <submittedName>
        <fullName evidence="2">Acetyltransferase, ribosomal protein N-acetylase</fullName>
    </submittedName>
</protein>
<keyword evidence="2" id="KW-0808">Transferase</keyword>
<keyword evidence="3" id="KW-1185">Reference proteome</keyword>
<dbReference type="Pfam" id="PF13302">
    <property type="entry name" value="Acetyltransf_3"/>
    <property type="match status" value="1"/>
</dbReference>
<dbReference type="SUPFAM" id="SSF55729">
    <property type="entry name" value="Acyl-CoA N-acyltransferases (Nat)"/>
    <property type="match status" value="1"/>
</dbReference>
<dbReference type="PANTHER" id="PTHR43792">
    <property type="entry name" value="GNAT FAMILY, PUTATIVE (AFU_ORTHOLOGUE AFUA_3G00765)-RELATED-RELATED"/>
    <property type="match status" value="1"/>
</dbReference>
<evidence type="ECO:0000313" key="3">
    <source>
        <dbReference type="Proteomes" id="UP000199013"/>
    </source>
</evidence>
<evidence type="ECO:0000313" key="2">
    <source>
        <dbReference type="EMBL" id="SBW17318.1"/>
    </source>
</evidence>
<gene>
    <name evidence="2" type="ORF">FDG2_0162</name>
</gene>
<dbReference type="InterPro" id="IPR051531">
    <property type="entry name" value="N-acetyltransferase"/>
</dbReference>
<dbReference type="Gene3D" id="3.40.630.30">
    <property type="match status" value="1"/>
</dbReference>
<dbReference type="PROSITE" id="PS51186">
    <property type="entry name" value="GNAT"/>
    <property type="match status" value="1"/>
</dbReference>
<dbReference type="Proteomes" id="UP000199013">
    <property type="component" value="Unassembled WGS sequence"/>
</dbReference>